<evidence type="ECO:0000313" key="2">
    <source>
        <dbReference type="EMBL" id="KAK3864671.1"/>
    </source>
</evidence>
<proteinExistence type="predicted"/>
<reference evidence="2" key="1">
    <citation type="submission" date="2023-10" db="EMBL/GenBank/DDBJ databases">
        <title>Genome assemblies of two species of porcelain crab, Petrolisthes cinctipes and Petrolisthes manimaculis (Anomura: Porcellanidae).</title>
        <authorList>
            <person name="Angst P."/>
        </authorList>
    </citation>
    <scope>NUCLEOTIDE SEQUENCE</scope>
    <source>
        <strain evidence="2">PB745_01</strain>
        <tissue evidence="2">Gill</tissue>
    </source>
</reference>
<gene>
    <name evidence="2" type="ORF">Pcinc_029662</name>
</gene>
<keyword evidence="3" id="KW-1185">Reference proteome</keyword>
<dbReference type="AlphaFoldDB" id="A0AAE1F0H9"/>
<evidence type="ECO:0000313" key="3">
    <source>
        <dbReference type="Proteomes" id="UP001286313"/>
    </source>
</evidence>
<comment type="caution">
    <text evidence="2">The sequence shown here is derived from an EMBL/GenBank/DDBJ whole genome shotgun (WGS) entry which is preliminary data.</text>
</comment>
<dbReference type="Proteomes" id="UP001286313">
    <property type="component" value="Unassembled WGS sequence"/>
</dbReference>
<name>A0AAE1F0H9_PETCI</name>
<feature type="region of interest" description="Disordered" evidence="1">
    <location>
        <begin position="53"/>
        <end position="83"/>
    </location>
</feature>
<sequence length="134" mass="14505">MIPTSFHLHHGHLSFPALSFPLYPISARQYLPPGLSSGTNFASVMAGTPARTRRYATSFKDQAKTTDGRTRKRKMGQKDPTPPIAALVTSFLTRQRNYGGLRHMGEGSVGKAGWIGGGGGGWIGCRMDRVEEDG</sequence>
<accession>A0AAE1F0H9</accession>
<dbReference type="EMBL" id="JAWQEG010003747">
    <property type="protein sequence ID" value="KAK3864671.1"/>
    <property type="molecule type" value="Genomic_DNA"/>
</dbReference>
<organism evidence="2 3">
    <name type="scientific">Petrolisthes cinctipes</name>
    <name type="common">Flat porcelain crab</name>
    <dbReference type="NCBI Taxonomy" id="88211"/>
    <lineage>
        <taxon>Eukaryota</taxon>
        <taxon>Metazoa</taxon>
        <taxon>Ecdysozoa</taxon>
        <taxon>Arthropoda</taxon>
        <taxon>Crustacea</taxon>
        <taxon>Multicrustacea</taxon>
        <taxon>Malacostraca</taxon>
        <taxon>Eumalacostraca</taxon>
        <taxon>Eucarida</taxon>
        <taxon>Decapoda</taxon>
        <taxon>Pleocyemata</taxon>
        <taxon>Anomura</taxon>
        <taxon>Galatheoidea</taxon>
        <taxon>Porcellanidae</taxon>
        <taxon>Petrolisthes</taxon>
    </lineage>
</organism>
<evidence type="ECO:0000256" key="1">
    <source>
        <dbReference type="SAM" id="MobiDB-lite"/>
    </source>
</evidence>
<protein>
    <submittedName>
        <fullName evidence="2">Uncharacterized protein</fullName>
    </submittedName>
</protein>